<evidence type="ECO:0000256" key="6">
    <source>
        <dbReference type="ARBA" id="ARBA00022989"/>
    </source>
</evidence>
<dbReference type="AlphaFoldDB" id="A0A6L8WA79"/>
<proteinExistence type="inferred from homology"/>
<sequence>MLGKQLPQISGQIVNWTALKVRWLTVAIVLLGVTNVFLRYGLSLSYAWIQDLVVYFHVAVFMVGGAYISIKDGHVRINIFYSNFSNKVKKYINSITYIVIVAPFFIYLHYAAYNYVINSWKILEASSSYGGLDAIFILKTFIWIFSYLMVFASIYVAFGNATSEEAPHTNEEHI</sequence>
<feature type="transmembrane region" description="Helical" evidence="9">
    <location>
        <begin position="21"/>
        <end position="40"/>
    </location>
</feature>
<comment type="subunit">
    <text evidence="9">The complex comprises the extracytoplasmic solute receptor protein and the two transmembrane proteins.</text>
</comment>
<dbReference type="Pfam" id="PF04290">
    <property type="entry name" value="DctQ"/>
    <property type="match status" value="1"/>
</dbReference>
<feature type="transmembrane region" description="Helical" evidence="9">
    <location>
        <begin position="136"/>
        <end position="158"/>
    </location>
</feature>
<evidence type="ECO:0000256" key="2">
    <source>
        <dbReference type="ARBA" id="ARBA00022448"/>
    </source>
</evidence>
<comment type="subcellular location">
    <subcellularLocation>
        <location evidence="1 9">Cell inner membrane</location>
        <topology evidence="1 9">Multi-pass membrane protein</topology>
    </subcellularLocation>
</comment>
<feature type="transmembrane region" description="Helical" evidence="9">
    <location>
        <begin position="91"/>
        <end position="116"/>
    </location>
</feature>
<dbReference type="GO" id="GO:0005886">
    <property type="term" value="C:plasma membrane"/>
    <property type="evidence" value="ECO:0007669"/>
    <property type="project" value="UniProtKB-SubCell"/>
</dbReference>
<keyword evidence="5 9" id="KW-0812">Transmembrane</keyword>
<reference evidence="11 12" key="1">
    <citation type="submission" date="2019-12" db="EMBL/GenBank/DDBJ databases">
        <title>Snethiella sp. nov. sp. isolated from sea sand.</title>
        <authorList>
            <person name="Kim J."/>
            <person name="Jeong S.E."/>
            <person name="Jung H.S."/>
            <person name="Jeon C.O."/>
        </authorList>
    </citation>
    <scope>NUCLEOTIDE SEQUENCE [LARGE SCALE GENOMIC DNA]</scope>
    <source>
        <strain evidence="11 12">DP05</strain>
    </source>
</reference>
<keyword evidence="4 9" id="KW-0997">Cell inner membrane</keyword>
<evidence type="ECO:0000313" key="11">
    <source>
        <dbReference type="EMBL" id="MZR31514.1"/>
    </source>
</evidence>
<dbReference type="InterPro" id="IPR007387">
    <property type="entry name" value="TRAP_DctQ"/>
</dbReference>
<dbReference type="PANTHER" id="PTHR35011:SF4">
    <property type="entry name" value="SLL1102 PROTEIN"/>
    <property type="match status" value="1"/>
</dbReference>
<dbReference type="PANTHER" id="PTHR35011">
    <property type="entry name" value="2,3-DIKETO-L-GULONATE TRAP TRANSPORTER SMALL PERMEASE PROTEIN YIAM"/>
    <property type="match status" value="1"/>
</dbReference>
<dbReference type="Proteomes" id="UP000476030">
    <property type="component" value="Unassembled WGS sequence"/>
</dbReference>
<accession>A0A6L8WA79</accession>
<dbReference type="RefSeq" id="WP_161316014.1">
    <property type="nucleotide sequence ID" value="NZ_WTUW01000002.1"/>
</dbReference>
<feature type="transmembrane region" description="Helical" evidence="9">
    <location>
        <begin position="52"/>
        <end position="70"/>
    </location>
</feature>
<name>A0A6L8WA79_9PROT</name>
<dbReference type="InterPro" id="IPR055348">
    <property type="entry name" value="DctQ"/>
</dbReference>
<dbReference type="EMBL" id="WTUW01000002">
    <property type="protein sequence ID" value="MZR31514.1"/>
    <property type="molecule type" value="Genomic_DNA"/>
</dbReference>
<keyword evidence="3" id="KW-1003">Cell membrane</keyword>
<dbReference type="GO" id="GO:0022857">
    <property type="term" value="F:transmembrane transporter activity"/>
    <property type="evidence" value="ECO:0007669"/>
    <property type="project" value="UniProtKB-UniRule"/>
</dbReference>
<gene>
    <name evidence="11" type="ORF">GQE98_12810</name>
</gene>
<keyword evidence="2 9" id="KW-0813">Transport</keyword>
<evidence type="ECO:0000256" key="3">
    <source>
        <dbReference type="ARBA" id="ARBA00022475"/>
    </source>
</evidence>
<keyword evidence="12" id="KW-1185">Reference proteome</keyword>
<evidence type="ECO:0000256" key="8">
    <source>
        <dbReference type="ARBA" id="ARBA00038436"/>
    </source>
</evidence>
<keyword evidence="6 9" id="KW-1133">Transmembrane helix</keyword>
<evidence type="ECO:0000259" key="10">
    <source>
        <dbReference type="Pfam" id="PF04290"/>
    </source>
</evidence>
<comment type="similarity">
    <text evidence="8 9">Belongs to the TRAP transporter small permease family.</text>
</comment>
<evidence type="ECO:0000313" key="12">
    <source>
        <dbReference type="Proteomes" id="UP000476030"/>
    </source>
</evidence>
<protein>
    <recommendedName>
        <fullName evidence="9">TRAP transporter small permease protein</fullName>
    </recommendedName>
</protein>
<organism evidence="11 12">
    <name type="scientific">Sneathiella litorea</name>
    <dbReference type="NCBI Taxonomy" id="2606216"/>
    <lineage>
        <taxon>Bacteria</taxon>
        <taxon>Pseudomonadati</taxon>
        <taxon>Pseudomonadota</taxon>
        <taxon>Alphaproteobacteria</taxon>
        <taxon>Sneathiellales</taxon>
        <taxon>Sneathiellaceae</taxon>
        <taxon>Sneathiella</taxon>
    </lineage>
</organism>
<evidence type="ECO:0000256" key="1">
    <source>
        <dbReference type="ARBA" id="ARBA00004429"/>
    </source>
</evidence>
<comment type="caution">
    <text evidence="11">The sequence shown here is derived from an EMBL/GenBank/DDBJ whole genome shotgun (WGS) entry which is preliminary data.</text>
</comment>
<keyword evidence="7 9" id="KW-0472">Membrane</keyword>
<evidence type="ECO:0000256" key="4">
    <source>
        <dbReference type="ARBA" id="ARBA00022519"/>
    </source>
</evidence>
<evidence type="ECO:0000256" key="5">
    <source>
        <dbReference type="ARBA" id="ARBA00022692"/>
    </source>
</evidence>
<evidence type="ECO:0000256" key="7">
    <source>
        <dbReference type="ARBA" id="ARBA00023136"/>
    </source>
</evidence>
<evidence type="ECO:0000256" key="9">
    <source>
        <dbReference type="RuleBase" id="RU369079"/>
    </source>
</evidence>
<feature type="domain" description="Tripartite ATP-independent periplasmic transporters DctQ component" evidence="10">
    <location>
        <begin position="28"/>
        <end position="154"/>
    </location>
</feature>
<comment type="function">
    <text evidence="9">Part of the tripartite ATP-independent periplasmic (TRAP) transport system.</text>
</comment>